<evidence type="ECO:0000313" key="1">
    <source>
        <dbReference type="EMBL" id="NIJ50906.1"/>
    </source>
</evidence>
<accession>A0ABX0UD28</accession>
<name>A0ABX0UD28_9BACT</name>
<protein>
    <submittedName>
        <fullName evidence="1">Uncharacterized protein</fullName>
    </submittedName>
</protein>
<comment type="caution">
    <text evidence="1">The sequence shown here is derived from an EMBL/GenBank/DDBJ whole genome shotgun (WGS) entry which is preliminary data.</text>
</comment>
<reference evidence="1 2" key="1">
    <citation type="submission" date="2020-03" db="EMBL/GenBank/DDBJ databases">
        <title>Genomic Encyclopedia of Type Strains, Phase IV (KMG-IV): sequencing the most valuable type-strain genomes for metagenomic binning, comparative biology and taxonomic classification.</title>
        <authorList>
            <person name="Goeker M."/>
        </authorList>
    </citation>
    <scope>NUCLEOTIDE SEQUENCE [LARGE SCALE GENOMIC DNA]</scope>
    <source>
        <strain evidence="1 2">DSM 102865</strain>
    </source>
</reference>
<sequence>MGVTCEAFAFILVKINITGVIIGNMPVKLKIASGNR</sequence>
<dbReference type="Proteomes" id="UP001179181">
    <property type="component" value="Unassembled WGS sequence"/>
</dbReference>
<organism evidence="1 2">
    <name type="scientific">Dyadobacter arcticus</name>
    <dbReference type="NCBI Taxonomy" id="1078754"/>
    <lineage>
        <taxon>Bacteria</taxon>
        <taxon>Pseudomonadati</taxon>
        <taxon>Bacteroidota</taxon>
        <taxon>Cytophagia</taxon>
        <taxon>Cytophagales</taxon>
        <taxon>Spirosomataceae</taxon>
        <taxon>Dyadobacter</taxon>
    </lineage>
</organism>
<dbReference type="EMBL" id="JAASQJ010000001">
    <property type="protein sequence ID" value="NIJ50906.1"/>
    <property type="molecule type" value="Genomic_DNA"/>
</dbReference>
<evidence type="ECO:0000313" key="2">
    <source>
        <dbReference type="Proteomes" id="UP001179181"/>
    </source>
</evidence>
<gene>
    <name evidence="1" type="ORF">FHS68_000062</name>
</gene>
<keyword evidence="2" id="KW-1185">Reference proteome</keyword>
<proteinExistence type="predicted"/>